<accession>A0A1G2QZ88</accession>
<feature type="transmembrane region" description="Helical" evidence="2">
    <location>
        <begin position="201"/>
        <end position="220"/>
    </location>
</feature>
<feature type="transmembrane region" description="Helical" evidence="2">
    <location>
        <begin position="20"/>
        <end position="37"/>
    </location>
</feature>
<proteinExistence type="predicted"/>
<feature type="transmembrane region" description="Helical" evidence="2">
    <location>
        <begin position="334"/>
        <end position="351"/>
    </location>
</feature>
<sequence>MHTFSQQLKNIFLKHTDKTLLIGVSLGVLFFVLTPEISSANVLSTITGIGADIADKLFGSVVGIIANLAAIIFFGIASFLNWIVQNVLSIPVVPGKAAVVTEGWNFTRSLVNIFFLLVLVFIGLATILNLQNYQLKRTLPTLIIIAVLVNFSGVLVGVMVDIGNLLASSFLGAVQSARWEDLQFPGAGGTEGKLVFEIARILYYFVASLIYLAIIAVFVLRVFILWTLAILAPLAFACYILPATRKWWNQWWSSLIQWAFVGVPISFFLWLAGKVLSLSAPDLIGSEAVGSAGPTAAFFAPITSLFILVFGVTVSMSLAPSMAQKAANFAKKTAMVGAGTFAGVTAARFLAREKTKRDLGEKTNLSRLENLMNTNNPLGKTVATATGARWATRTAMRKGLEQGAKAQKTPAALEKQYAEIAGDETLFNQQMRAFTPIKDDAKKAALTAARLKEKGTKAAAKMRPDDLHQALTYAAKHSPEQFEEMMKYNSDLSDAAEAEKRFGKGRGAAFAALANRTMIPDQTARKKDNPDEYEDSHLQAVSEFEENQELVALTKSTDTQKAREAMQKLMQKAMMLKIVESLKTVDFEKIDRSMANNEEFRRAFVRSQKPAAMTKIAEDWGGLATERIQKEIDDLDSEIIAKTNPNLVAWSSSAGGQYLGRQQKFKERKSVKAKGQPDPNLPGAAPEVEIETGSFVYLDQRETQKRLKEVRANVLNDRIKKAQAKASAQPPSGSGATQPPGERGGKEPGTGESGGREP</sequence>
<keyword evidence="2" id="KW-0812">Transmembrane</keyword>
<dbReference type="Proteomes" id="UP000178092">
    <property type="component" value="Unassembled WGS sequence"/>
</dbReference>
<evidence type="ECO:0000313" key="3">
    <source>
        <dbReference type="EMBL" id="OHA65890.1"/>
    </source>
</evidence>
<feature type="transmembrane region" description="Helical" evidence="2">
    <location>
        <begin position="57"/>
        <end position="84"/>
    </location>
</feature>
<dbReference type="EMBL" id="MHTV01000040">
    <property type="protein sequence ID" value="OHA65890.1"/>
    <property type="molecule type" value="Genomic_DNA"/>
</dbReference>
<feature type="compositionally biased region" description="Gly residues" evidence="1">
    <location>
        <begin position="747"/>
        <end position="758"/>
    </location>
</feature>
<feature type="transmembrane region" description="Helical" evidence="2">
    <location>
        <begin position="142"/>
        <end position="160"/>
    </location>
</feature>
<organism evidence="3 4">
    <name type="scientific">Candidatus Wildermuthbacteria bacterium RIFCSPHIGHO2_02_FULL_45_25</name>
    <dbReference type="NCBI Taxonomy" id="1802450"/>
    <lineage>
        <taxon>Bacteria</taxon>
        <taxon>Candidatus Wildermuthiibacteriota</taxon>
    </lineage>
</organism>
<keyword evidence="2" id="KW-1133">Transmembrane helix</keyword>
<feature type="region of interest" description="Disordered" evidence="1">
    <location>
        <begin position="662"/>
        <end position="689"/>
    </location>
</feature>
<reference evidence="3 4" key="1">
    <citation type="journal article" date="2016" name="Nat. Commun.">
        <title>Thousands of microbial genomes shed light on interconnected biogeochemical processes in an aquifer system.</title>
        <authorList>
            <person name="Anantharaman K."/>
            <person name="Brown C.T."/>
            <person name="Hug L.A."/>
            <person name="Sharon I."/>
            <person name="Castelle C.J."/>
            <person name="Probst A.J."/>
            <person name="Thomas B.C."/>
            <person name="Singh A."/>
            <person name="Wilkins M.J."/>
            <person name="Karaoz U."/>
            <person name="Brodie E.L."/>
            <person name="Williams K.H."/>
            <person name="Hubbard S.S."/>
            <person name="Banfield J.F."/>
        </authorList>
    </citation>
    <scope>NUCLEOTIDE SEQUENCE [LARGE SCALE GENOMIC DNA]</scope>
</reference>
<dbReference type="AlphaFoldDB" id="A0A1G2QZ88"/>
<name>A0A1G2QZ88_9BACT</name>
<feature type="region of interest" description="Disordered" evidence="1">
    <location>
        <begin position="718"/>
        <end position="758"/>
    </location>
</feature>
<protein>
    <submittedName>
        <fullName evidence="3">Uncharacterized protein</fullName>
    </submittedName>
</protein>
<evidence type="ECO:0000256" key="1">
    <source>
        <dbReference type="SAM" id="MobiDB-lite"/>
    </source>
</evidence>
<feature type="transmembrane region" description="Helical" evidence="2">
    <location>
        <begin position="255"/>
        <end position="276"/>
    </location>
</feature>
<feature type="compositionally biased region" description="Low complexity" evidence="1">
    <location>
        <begin position="724"/>
        <end position="736"/>
    </location>
</feature>
<feature type="transmembrane region" description="Helical" evidence="2">
    <location>
        <begin position="225"/>
        <end position="243"/>
    </location>
</feature>
<feature type="transmembrane region" description="Helical" evidence="2">
    <location>
        <begin position="110"/>
        <end position="130"/>
    </location>
</feature>
<evidence type="ECO:0000256" key="2">
    <source>
        <dbReference type="SAM" id="Phobius"/>
    </source>
</evidence>
<comment type="caution">
    <text evidence="3">The sequence shown here is derived from an EMBL/GenBank/DDBJ whole genome shotgun (WGS) entry which is preliminary data.</text>
</comment>
<keyword evidence="2" id="KW-0472">Membrane</keyword>
<gene>
    <name evidence="3" type="ORF">A3C04_00120</name>
</gene>
<feature type="transmembrane region" description="Helical" evidence="2">
    <location>
        <begin position="288"/>
        <end position="314"/>
    </location>
</feature>
<evidence type="ECO:0000313" key="4">
    <source>
        <dbReference type="Proteomes" id="UP000178092"/>
    </source>
</evidence>